<reference evidence="5 6" key="1">
    <citation type="submission" date="2016-05" db="EMBL/GenBank/DDBJ databases">
        <authorList>
            <person name="Lavstsen T."/>
            <person name="Jespersen J.S."/>
        </authorList>
    </citation>
    <scope>NUCLEOTIDE SEQUENCE [LARGE SCALE GENOMIC DNA]</scope>
    <source>
        <strain evidence="5 6">B7-9</strain>
    </source>
</reference>
<evidence type="ECO:0000313" key="5">
    <source>
        <dbReference type="EMBL" id="PDV96610.1"/>
    </source>
</evidence>
<dbReference type="Gene3D" id="3.30.950.30">
    <property type="entry name" value="Schlafen, AAA domain"/>
    <property type="match status" value="1"/>
</dbReference>
<sequence length="469" mass="52436">MQVLPELTMILAAGEGPHVAFARERARVDEVAETLVAFANSAGGTLVVGVSGRIRAKVEGLADALAARELLLDAALACTPPLILPLPREVQHDGKQLLLLTVPAGLSQVYALHGKYVRREGATNQPLAPEALRRLLLERGEVSWERSVPEGATLDELDPVSIEAYTRRVGLDATEEALGLLYRRGAVVPMQPLAEANPTWQPTNAGFLLFAQRIEARYPQAEMTLVHYRGYDMADVFEREDIRAPLVEMIRRAERWLSEHIRKGSRMVGFERQDWTQFPPGAVREALVNAVAHRDYSVRGEGIRVSLFSDRLEVYSPGRLPGHVTLHNLVEERYSRNESLVQVLADYGLIERLGYGIDRMLRQMAEANLPPPVFRETAAGFLVTLQGQPLEAYGPDGFDTREWVRLGLNERQIAALLHLAAEHRITNRDLQEQYAEVSPETIRRDLADLVDRGLLLKVGDKRATYYILK</sequence>
<dbReference type="PANTHER" id="PTHR30595">
    <property type="entry name" value="GLPR-RELATED TRANSCRIPTIONAL REPRESSOR"/>
    <property type="match status" value="1"/>
</dbReference>
<dbReference type="Gene3D" id="3.30.565.60">
    <property type="match status" value="1"/>
</dbReference>
<proteinExistence type="predicted"/>
<dbReference type="InterPro" id="IPR036388">
    <property type="entry name" value="WH-like_DNA-bd_sf"/>
</dbReference>
<name>A0A2H3L309_9CHLR</name>
<dbReference type="PANTHER" id="PTHR30595:SF6">
    <property type="entry name" value="SCHLAFEN ALBA-2 DOMAIN-CONTAINING PROTEIN"/>
    <property type="match status" value="1"/>
</dbReference>
<keyword evidence="1" id="KW-0805">Transcription regulation</keyword>
<dbReference type="Proteomes" id="UP000220922">
    <property type="component" value="Unassembled WGS sequence"/>
</dbReference>
<feature type="domain" description="Schlafen AlbA-2" evidence="3">
    <location>
        <begin position="28"/>
        <end position="127"/>
    </location>
</feature>
<gene>
    <name evidence="5" type="ORF">A9Q02_06550</name>
</gene>
<dbReference type="Gene3D" id="1.10.10.10">
    <property type="entry name" value="Winged helix-like DNA-binding domain superfamily/Winged helix DNA-binding domain"/>
    <property type="match status" value="1"/>
</dbReference>
<evidence type="ECO:0000259" key="3">
    <source>
        <dbReference type="Pfam" id="PF04326"/>
    </source>
</evidence>
<dbReference type="Pfam" id="PF08220">
    <property type="entry name" value="HTH_DeoR"/>
    <property type="match status" value="1"/>
</dbReference>
<keyword evidence="2" id="KW-0804">Transcription</keyword>
<evidence type="ECO:0000256" key="2">
    <source>
        <dbReference type="ARBA" id="ARBA00023163"/>
    </source>
</evidence>
<dbReference type="EMBL" id="LYXE01000188">
    <property type="protein sequence ID" value="PDV96610.1"/>
    <property type="molecule type" value="Genomic_DNA"/>
</dbReference>
<dbReference type="GO" id="GO:0003700">
    <property type="term" value="F:DNA-binding transcription factor activity"/>
    <property type="evidence" value="ECO:0007669"/>
    <property type="project" value="InterPro"/>
</dbReference>
<comment type="caution">
    <text evidence="5">The sequence shown here is derived from an EMBL/GenBank/DDBJ whole genome shotgun (WGS) entry which is preliminary data.</text>
</comment>
<organism evidence="5 6">
    <name type="scientific">Candidatus Chloroploca asiatica</name>
    <dbReference type="NCBI Taxonomy" id="1506545"/>
    <lineage>
        <taxon>Bacteria</taxon>
        <taxon>Bacillati</taxon>
        <taxon>Chloroflexota</taxon>
        <taxon>Chloroflexia</taxon>
        <taxon>Chloroflexales</taxon>
        <taxon>Chloroflexineae</taxon>
        <taxon>Oscillochloridaceae</taxon>
        <taxon>Candidatus Chloroploca</taxon>
    </lineage>
</organism>
<dbReference type="RefSeq" id="WP_097655332.1">
    <property type="nucleotide sequence ID" value="NZ_LYXE01000188.1"/>
</dbReference>
<dbReference type="AlphaFoldDB" id="A0A2H3L309"/>
<keyword evidence="6" id="KW-1185">Reference proteome</keyword>
<dbReference type="Pfam" id="PF13749">
    <property type="entry name" value="HATPase_c_4"/>
    <property type="match status" value="1"/>
</dbReference>
<dbReference type="InterPro" id="IPR007421">
    <property type="entry name" value="Schlafen_AlbA_2_dom"/>
</dbReference>
<dbReference type="InterPro" id="IPR038461">
    <property type="entry name" value="Schlafen_AlbA_2_dom_sf"/>
</dbReference>
<feature type="domain" description="HTH deoR-type" evidence="4">
    <location>
        <begin position="433"/>
        <end position="458"/>
    </location>
</feature>
<evidence type="ECO:0000259" key="4">
    <source>
        <dbReference type="Pfam" id="PF08220"/>
    </source>
</evidence>
<dbReference type="Pfam" id="PF04326">
    <property type="entry name" value="SLFN_AlbA_2"/>
    <property type="match status" value="1"/>
</dbReference>
<evidence type="ECO:0000313" key="6">
    <source>
        <dbReference type="Proteomes" id="UP000220922"/>
    </source>
</evidence>
<evidence type="ECO:0000256" key="1">
    <source>
        <dbReference type="ARBA" id="ARBA00023015"/>
    </source>
</evidence>
<dbReference type="OrthoDB" id="320597at2"/>
<dbReference type="InterPro" id="IPR001034">
    <property type="entry name" value="DeoR_HTH"/>
</dbReference>
<accession>A0A2H3L309</accession>
<dbReference type="InterPro" id="IPR036390">
    <property type="entry name" value="WH_DNA-bd_sf"/>
</dbReference>
<dbReference type="InterPro" id="IPR038475">
    <property type="entry name" value="RecG_C_sf"/>
</dbReference>
<dbReference type="SUPFAM" id="SSF46785">
    <property type="entry name" value="Winged helix' DNA-binding domain"/>
    <property type="match status" value="1"/>
</dbReference>
<protein>
    <submittedName>
        <fullName evidence="5">Transcriptional regulator</fullName>
    </submittedName>
</protein>